<keyword evidence="1" id="KW-0812">Transmembrane</keyword>
<feature type="transmembrane region" description="Helical" evidence="1">
    <location>
        <begin position="39"/>
        <end position="61"/>
    </location>
</feature>
<dbReference type="OrthoDB" id="2476435at2"/>
<comment type="caution">
    <text evidence="3">The sequence shown here is derived from an EMBL/GenBank/DDBJ whole genome shotgun (WGS) entry which is preliminary data.</text>
</comment>
<evidence type="ECO:0000313" key="5">
    <source>
        <dbReference type="Proteomes" id="UP000319578"/>
    </source>
</evidence>
<feature type="transmembrane region" description="Helical" evidence="1">
    <location>
        <begin position="6"/>
        <end position="27"/>
    </location>
</feature>
<dbReference type="Pfam" id="PF10966">
    <property type="entry name" value="DUF2768"/>
    <property type="match status" value="1"/>
</dbReference>
<protein>
    <submittedName>
        <fullName evidence="3">Membrane protein</fullName>
    </submittedName>
</protein>
<reference evidence="2 5" key="3">
    <citation type="submission" date="2019-06" db="EMBL/GenBank/DDBJ databases">
        <title>Whole genome shotgun sequence of Brevibacillus reuszeri NBRC 15719.</title>
        <authorList>
            <person name="Hosoyama A."/>
            <person name="Uohara A."/>
            <person name="Ohji S."/>
            <person name="Ichikawa N."/>
        </authorList>
    </citation>
    <scope>NUCLEOTIDE SEQUENCE [LARGE SCALE GENOMIC DNA]</scope>
    <source>
        <strain evidence="2 5">NBRC 15719</strain>
    </source>
</reference>
<keyword evidence="1" id="KW-1133">Transmembrane helix</keyword>
<dbReference type="Proteomes" id="UP000319578">
    <property type="component" value="Unassembled WGS sequence"/>
</dbReference>
<evidence type="ECO:0000313" key="2">
    <source>
        <dbReference type="EMBL" id="GED66655.1"/>
    </source>
</evidence>
<evidence type="ECO:0000313" key="4">
    <source>
        <dbReference type="Proteomes" id="UP000036834"/>
    </source>
</evidence>
<dbReference type="EMBL" id="BJON01000002">
    <property type="protein sequence ID" value="GED66655.1"/>
    <property type="molecule type" value="Genomic_DNA"/>
</dbReference>
<reference evidence="4" key="1">
    <citation type="submission" date="2015-07" db="EMBL/GenBank/DDBJ databases">
        <title>Genome sequencing project for genomic taxonomy and phylogenomics of Bacillus-like bacteria.</title>
        <authorList>
            <person name="Liu B."/>
            <person name="Wang J."/>
            <person name="Zhu Y."/>
            <person name="Liu G."/>
            <person name="Chen Q."/>
            <person name="Chen Z."/>
            <person name="Lan J."/>
            <person name="Che J."/>
            <person name="Ge C."/>
            <person name="Shi H."/>
            <person name="Pan Z."/>
            <person name="Liu X."/>
        </authorList>
    </citation>
    <scope>NUCLEOTIDE SEQUENCE [LARGE SCALE GENOMIC DNA]</scope>
    <source>
        <strain evidence="4">DSM 9887</strain>
    </source>
</reference>
<evidence type="ECO:0000313" key="3">
    <source>
        <dbReference type="EMBL" id="KNB72051.1"/>
    </source>
</evidence>
<keyword evidence="1" id="KW-0472">Membrane</keyword>
<dbReference type="Proteomes" id="UP000036834">
    <property type="component" value="Unassembled WGS sequence"/>
</dbReference>
<organism evidence="3 4">
    <name type="scientific">Brevibacillus reuszeri</name>
    <dbReference type="NCBI Taxonomy" id="54915"/>
    <lineage>
        <taxon>Bacteria</taxon>
        <taxon>Bacillati</taxon>
        <taxon>Bacillota</taxon>
        <taxon>Bacilli</taxon>
        <taxon>Bacillales</taxon>
        <taxon>Paenibacillaceae</taxon>
        <taxon>Brevibacillus</taxon>
    </lineage>
</organism>
<dbReference type="AlphaFoldDB" id="A0A0K9YTP2"/>
<name>A0A0K9YTP2_9BACL</name>
<proteinExistence type="predicted"/>
<dbReference type="PATRIC" id="fig|54915.3.peg.3098"/>
<evidence type="ECO:0000256" key="1">
    <source>
        <dbReference type="SAM" id="Phobius"/>
    </source>
</evidence>
<keyword evidence="5" id="KW-1185">Reference proteome</keyword>
<dbReference type="InterPro" id="IPR020076">
    <property type="entry name" value="DUF2768"/>
</dbReference>
<sequence length="62" mass="7101">MYIDPMTKMNISLLAIGLMFVCNLLMIFARKMTNALLRFLVKTCAFLLLIAVFVMILIVIFV</sequence>
<gene>
    <name evidence="3" type="ORF">ADS79_19925</name>
    <name evidence="2" type="ORF">BRE01_03570</name>
</gene>
<reference evidence="3" key="2">
    <citation type="submission" date="2015-07" db="EMBL/GenBank/DDBJ databases">
        <title>MeaNS - Measles Nucleotide Surveillance Program.</title>
        <authorList>
            <person name="Tran T."/>
            <person name="Druce J."/>
        </authorList>
    </citation>
    <scope>NUCLEOTIDE SEQUENCE</scope>
    <source>
        <strain evidence="3">DSM 9887</strain>
    </source>
</reference>
<dbReference type="EMBL" id="LGIQ01000009">
    <property type="protein sequence ID" value="KNB72051.1"/>
    <property type="molecule type" value="Genomic_DNA"/>
</dbReference>
<dbReference type="RefSeq" id="WP_049741076.1">
    <property type="nucleotide sequence ID" value="NZ_BJON01000002.1"/>
</dbReference>
<dbReference type="STRING" id="54915.ADS79_19925"/>
<accession>A0A0K9YTP2</accession>